<dbReference type="EMBL" id="ML120368">
    <property type="protein sequence ID" value="RPB02408.1"/>
    <property type="molecule type" value="Genomic_DNA"/>
</dbReference>
<proteinExistence type="predicted"/>
<keyword evidence="1" id="KW-0812">Transmembrane</keyword>
<gene>
    <name evidence="2" type="ORF">L873DRAFT_460698</name>
</gene>
<reference evidence="2 3" key="1">
    <citation type="journal article" date="2018" name="Nat. Ecol. Evol.">
        <title>Pezizomycetes genomes reveal the molecular basis of ectomycorrhizal truffle lifestyle.</title>
        <authorList>
            <person name="Murat C."/>
            <person name="Payen T."/>
            <person name="Noel B."/>
            <person name="Kuo A."/>
            <person name="Morin E."/>
            <person name="Chen J."/>
            <person name="Kohler A."/>
            <person name="Krizsan K."/>
            <person name="Balestrini R."/>
            <person name="Da Silva C."/>
            <person name="Montanini B."/>
            <person name="Hainaut M."/>
            <person name="Levati E."/>
            <person name="Barry K.W."/>
            <person name="Belfiori B."/>
            <person name="Cichocki N."/>
            <person name="Clum A."/>
            <person name="Dockter R.B."/>
            <person name="Fauchery L."/>
            <person name="Guy J."/>
            <person name="Iotti M."/>
            <person name="Le Tacon F."/>
            <person name="Lindquist E.A."/>
            <person name="Lipzen A."/>
            <person name="Malagnac F."/>
            <person name="Mello A."/>
            <person name="Molinier V."/>
            <person name="Miyauchi S."/>
            <person name="Poulain J."/>
            <person name="Riccioni C."/>
            <person name="Rubini A."/>
            <person name="Sitrit Y."/>
            <person name="Splivallo R."/>
            <person name="Traeger S."/>
            <person name="Wang M."/>
            <person name="Zifcakova L."/>
            <person name="Wipf D."/>
            <person name="Zambonelli A."/>
            <person name="Paolocci F."/>
            <person name="Nowrousian M."/>
            <person name="Ottonello S."/>
            <person name="Baldrian P."/>
            <person name="Spatafora J.W."/>
            <person name="Henrissat B."/>
            <person name="Nagy L.G."/>
            <person name="Aury J.M."/>
            <person name="Wincker P."/>
            <person name="Grigoriev I.V."/>
            <person name="Bonfante P."/>
            <person name="Martin F.M."/>
        </authorList>
    </citation>
    <scope>NUCLEOTIDE SEQUENCE [LARGE SCALE GENOMIC DNA]</scope>
    <source>
        <strain evidence="2 3">120613-1</strain>
    </source>
</reference>
<name>A0A3N4JYS7_9PEZI</name>
<keyword evidence="3" id="KW-1185">Reference proteome</keyword>
<protein>
    <submittedName>
        <fullName evidence="2">Uncharacterized protein</fullName>
    </submittedName>
</protein>
<evidence type="ECO:0000256" key="1">
    <source>
        <dbReference type="SAM" id="Phobius"/>
    </source>
</evidence>
<organism evidence="2 3">
    <name type="scientific">Choiromyces venosus 120613-1</name>
    <dbReference type="NCBI Taxonomy" id="1336337"/>
    <lineage>
        <taxon>Eukaryota</taxon>
        <taxon>Fungi</taxon>
        <taxon>Dikarya</taxon>
        <taxon>Ascomycota</taxon>
        <taxon>Pezizomycotina</taxon>
        <taxon>Pezizomycetes</taxon>
        <taxon>Pezizales</taxon>
        <taxon>Tuberaceae</taxon>
        <taxon>Choiromyces</taxon>
    </lineage>
</organism>
<keyword evidence="1" id="KW-0472">Membrane</keyword>
<dbReference type="Proteomes" id="UP000276215">
    <property type="component" value="Unassembled WGS sequence"/>
</dbReference>
<sequence>MCYVTLSACHFLSQFATESRQILYCSLICFPISSQIPIPFIFTPFLATLVKRPRWVPRFAFGFSTSTRSTSKDREKQP</sequence>
<accession>A0A3N4JYS7</accession>
<keyword evidence="1" id="KW-1133">Transmembrane helix</keyword>
<evidence type="ECO:0000313" key="2">
    <source>
        <dbReference type="EMBL" id="RPB02408.1"/>
    </source>
</evidence>
<feature type="transmembrane region" description="Helical" evidence="1">
    <location>
        <begin position="21"/>
        <end position="50"/>
    </location>
</feature>
<dbReference type="AlphaFoldDB" id="A0A3N4JYS7"/>
<evidence type="ECO:0000313" key="3">
    <source>
        <dbReference type="Proteomes" id="UP000276215"/>
    </source>
</evidence>